<accession>A0A078MJ19</accession>
<evidence type="ECO:0000256" key="1">
    <source>
        <dbReference type="SAM" id="MobiDB-lite"/>
    </source>
</evidence>
<dbReference type="PANTHER" id="PTHR21180">
    <property type="entry name" value="ENDONUCLEASE/EXONUCLEASE/PHOSPHATASE FAMILY DOMAIN-CONTAINING PROTEIN 1"/>
    <property type="match status" value="1"/>
</dbReference>
<organism evidence="2">
    <name type="scientific">Arthrobacter saudimassiliensis</name>
    <dbReference type="NCBI Taxonomy" id="1461584"/>
    <lineage>
        <taxon>Bacteria</taxon>
        <taxon>Bacillati</taxon>
        <taxon>Actinomycetota</taxon>
        <taxon>Actinomycetes</taxon>
        <taxon>Micrococcales</taxon>
        <taxon>Micrococcaceae</taxon>
        <taxon>Arthrobacter</taxon>
    </lineage>
</organism>
<dbReference type="GO" id="GO:0015628">
    <property type="term" value="P:protein secretion by the type II secretion system"/>
    <property type="evidence" value="ECO:0007669"/>
    <property type="project" value="TreeGrafter"/>
</dbReference>
<sequence>MMRLGRRRAGARARASFDRAEGHSGPAAELLADPALQPDSYFAESAETAASAGHGPADAGSRSGRAGSLVDVNSAPVTELMSLPGIGRTRAARAVERRSEKPFSSLQDFGDRVGLGPRRLDRLRGAVRFGPAPHVGPAGPERDVPAFGRRVDY</sequence>
<dbReference type="AlphaFoldDB" id="A0A078MJ19"/>
<dbReference type="PANTHER" id="PTHR21180:SF32">
    <property type="entry name" value="ENDONUCLEASE_EXONUCLEASE_PHOSPHATASE FAMILY DOMAIN-CONTAINING PROTEIN 1"/>
    <property type="match status" value="1"/>
</dbReference>
<dbReference type="SUPFAM" id="SSF47781">
    <property type="entry name" value="RuvA domain 2-like"/>
    <property type="match status" value="1"/>
</dbReference>
<proteinExistence type="predicted"/>
<dbReference type="Pfam" id="PF12836">
    <property type="entry name" value="HHH_3"/>
    <property type="match status" value="1"/>
</dbReference>
<feature type="region of interest" description="Disordered" evidence="1">
    <location>
        <begin position="1"/>
        <end position="69"/>
    </location>
</feature>
<feature type="compositionally biased region" description="Basic and acidic residues" evidence="1">
    <location>
        <begin position="140"/>
        <end position="153"/>
    </location>
</feature>
<dbReference type="GO" id="GO:0015627">
    <property type="term" value="C:type II protein secretion system complex"/>
    <property type="evidence" value="ECO:0007669"/>
    <property type="project" value="TreeGrafter"/>
</dbReference>
<protein>
    <submittedName>
        <fullName evidence="2">ComE operon protein 1</fullName>
    </submittedName>
</protein>
<gene>
    <name evidence="2" type="primary">comEA_1</name>
    <name evidence="2" type="ORF">BN1051_00696</name>
</gene>
<dbReference type="InterPro" id="IPR010994">
    <property type="entry name" value="RuvA_2-like"/>
</dbReference>
<reference evidence="2" key="1">
    <citation type="submission" date="2014-07" db="EMBL/GenBank/DDBJ databases">
        <authorList>
            <person name="Urmite Genomes Urmite Genomes"/>
        </authorList>
    </citation>
    <scope>NUCLEOTIDE SEQUENCE</scope>
    <source>
        <strain evidence="2">11W110_air</strain>
    </source>
</reference>
<dbReference type="InterPro" id="IPR051675">
    <property type="entry name" value="Endo/Exo/Phosphatase_dom_1"/>
</dbReference>
<dbReference type="Gene3D" id="1.10.150.320">
    <property type="entry name" value="Photosystem II 12 kDa extrinsic protein"/>
    <property type="match status" value="1"/>
</dbReference>
<name>A0A078MJ19_9MICC</name>
<dbReference type="PATRIC" id="fig|1461584.3.peg.686"/>
<dbReference type="EMBL" id="LN483070">
    <property type="protein sequence ID" value="CEA07383.1"/>
    <property type="molecule type" value="Genomic_DNA"/>
</dbReference>
<evidence type="ECO:0000313" key="2">
    <source>
        <dbReference type="EMBL" id="CEA07383.1"/>
    </source>
</evidence>
<feature type="region of interest" description="Disordered" evidence="1">
    <location>
        <begin position="128"/>
        <end position="153"/>
    </location>
</feature>
<feature type="compositionally biased region" description="Basic residues" evidence="1">
    <location>
        <begin position="1"/>
        <end position="11"/>
    </location>
</feature>